<dbReference type="Pfam" id="PF01569">
    <property type="entry name" value="PAP2"/>
    <property type="match status" value="1"/>
</dbReference>
<accession>K6UT20</accession>
<feature type="transmembrane region" description="Helical" evidence="1">
    <location>
        <begin position="6"/>
        <end position="28"/>
    </location>
</feature>
<keyword evidence="1" id="KW-0472">Membrane</keyword>
<feature type="transmembrane region" description="Helical" evidence="1">
    <location>
        <begin position="100"/>
        <end position="119"/>
    </location>
</feature>
<feature type="transmembrane region" description="Helical" evidence="1">
    <location>
        <begin position="68"/>
        <end position="88"/>
    </location>
</feature>
<dbReference type="eggNOG" id="COG0671">
    <property type="taxonomic scope" value="Bacteria"/>
</dbReference>
<keyword evidence="1" id="KW-1133">Transmembrane helix</keyword>
<proteinExistence type="predicted"/>
<dbReference type="GO" id="GO:0004601">
    <property type="term" value="F:peroxidase activity"/>
    <property type="evidence" value="ECO:0007669"/>
    <property type="project" value="UniProtKB-KW"/>
</dbReference>
<dbReference type="SUPFAM" id="SSF48317">
    <property type="entry name" value="Acid phosphatase/Vanadium-dependent haloperoxidase"/>
    <property type="match status" value="1"/>
</dbReference>
<name>I2B505_SHIBC</name>
<dbReference type="KEGG" id="ebt:EBL_c04830"/>
<keyword evidence="1" id="KW-0812">Transmembrane</keyword>
<dbReference type="EMBL" id="CP001560">
    <property type="protein sequence ID" value="AFJ45609.1"/>
    <property type="molecule type" value="Genomic_DNA"/>
</dbReference>
<keyword evidence="3" id="KW-0575">Peroxidase</keyword>
<dbReference type="SMART" id="SM00014">
    <property type="entry name" value="acidPPc"/>
    <property type="match status" value="1"/>
</dbReference>
<dbReference type="InterPro" id="IPR036938">
    <property type="entry name" value="PAP2/HPO_sf"/>
</dbReference>
<dbReference type="Proteomes" id="UP000001955">
    <property type="component" value="Chromosome"/>
</dbReference>
<dbReference type="AlphaFoldDB" id="I2B505"/>
<evidence type="ECO:0000313" key="3">
    <source>
        <dbReference type="EMBL" id="AFJ45609.1"/>
    </source>
</evidence>
<accession>I2B505</accession>
<feature type="transmembrane region" description="Helical" evidence="1">
    <location>
        <begin position="125"/>
        <end position="143"/>
    </location>
</feature>
<feature type="transmembrane region" description="Helical" evidence="1">
    <location>
        <begin position="150"/>
        <end position="169"/>
    </location>
</feature>
<evidence type="ECO:0000259" key="2">
    <source>
        <dbReference type="SMART" id="SM00014"/>
    </source>
</evidence>
<dbReference type="Gene3D" id="1.20.144.10">
    <property type="entry name" value="Phosphatidic acid phosphatase type 2/haloperoxidase"/>
    <property type="match status" value="1"/>
</dbReference>
<dbReference type="InterPro" id="IPR000326">
    <property type="entry name" value="PAP2/HPO"/>
</dbReference>
<feature type="transmembrane region" description="Helical" evidence="1">
    <location>
        <begin position="40"/>
        <end position="62"/>
    </location>
</feature>
<keyword evidence="3" id="KW-0560">Oxidoreductase</keyword>
<dbReference type="RefSeq" id="WP_002441850.1">
    <property type="nucleotide sequence ID" value="NC_017910.1"/>
</dbReference>
<evidence type="ECO:0000313" key="4">
    <source>
        <dbReference type="Proteomes" id="UP000001955"/>
    </source>
</evidence>
<dbReference type="HOGENOM" id="CLU_079852_2_0_6"/>
<gene>
    <name evidence="3" type="ordered locus">EBL_c04830</name>
</gene>
<feature type="domain" description="Phosphatidic acid phosphatase type 2/haloperoxidase" evidence="2">
    <location>
        <begin position="15"/>
        <end position="142"/>
    </location>
</feature>
<organism evidence="3 4">
    <name type="scientific">Shimwellia blattae (strain ATCC 29907 / DSM 4481 / JCM 1650 / NBRC 105725 / CDC 9005-74)</name>
    <name type="common">Escherichia blattae</name>
    <dbReference type="NCBI Taxonomy" id="630626"/>
    <lineage>
        <taxon>Bacteria</taxon>
        <taxon>Pseudomonadati</taxon>
        <taxon>Pseudomonadota</taxon>
        <taxon>Gammaproteobacteria</taxon>
        <taxon>Enterobacterales</taxon>
        <taxon>Enterobacteriaceae</taxon>
        <taxon>Shimwellia</taxon>
    </lineage>
</organism>
<keyword evidence="4" id="KW-1185">Reference proteome</keyword>
<dbReference type="OrthoDB" id="8590768at2"/>
<dbReference type="STRING" id="630626.EBL_c04830"/>
<reference evidence="3 4" key="1">
    <citation type="journal article" date="2012" name="J. Bacteriol.">
        <title>Complete genome sequence of the B12-producing Shimwellia blattae strain DSM 4481, isolated from a cockroach.</title>
        <authorList>
            <person name="Brzuszkiewicz E."/>
            <person name="Waschkowitz T."/>
            <person name="Wiezer A."/>
            <person name="Daniel R."/>
        </authorList>
    </citation>
    <scope>NUCLEOTIDE SEQUENCE [LARGE SCALE GENOMIC DNA]</scope>
    <source>
        <strain evidence="4">ATCC 29907 / DSM 4481 / JCM 1650 / NBRC 105725 / CDC 9005-74</strain>
    </source>
</reference>
<evidence type="ECO:0000256" key="1">
    <source>
        <dbReference type="SAM" id="Phobius"/>
    </source>
</evidence>
<protein>
    <submittedName>
        <fullName evidence="3">Phosphatidic acid phosphatase-like protein, type 2/haloperoxidase family protein</fullName>
    </submittedName>
</protein>
<sequence length="214" mass="22859">MSWSSVTFLGDSTLLLPSAALLFVAALFSSRRQVAWQWALAFGVTGAIVCSSKLAFMGWGIGIRALDFTGFSGHTALSACFWPVFLWLVCSRLLPRFRHLGAVLGYGVAATVGISRLMIHVHSPAEVVAGFALGCTASAAFLLWQRRVSLALLSGLGLAAALVVPMVILTTGSKAPTQSLLENIAVQLSSKARPYIRDDLHNGRISLGVLRFNQ</sequence>